<protein>
    <submittedName>
        <fullName evidence="1">Uncharacterized protein</fullName>
    </submittedName>
</protein>
<dbReference type="Proteomes" id="UP000828251">
    <property type="component" value="Unassembled WGS sequence"/>
</dbReference>
<dbReference type="EMBL" id="JAIQCV010000012">
    <property type="protein sequence ID" value="KAH1039344.1"/>
    <property type="molecule type" value="Genomic_DNA"/>
</dbReference>
<keyword evidence="2" id="KW-1185">Reference proteome</keyword>
<dbReference type="Gene3D" id="3.90.550.10">
    <property type="entry name" value="Spore Coat Polysaccharide Biosynthesis Protein SpsA, Chain A"/>
    <property type="match status" value="1"/>
</dbReference>
<sequence>MLDGVSEGQFYQVLLYELDAIRKIGRMGRGNSYTPSKLPPKPLEIWSYEDCTRSAGRIRVTAHSVQVPTEEVLSFGDNNFIRFEEAGIKEAQDAAFVLVAGGLGERLGYNGIKVALPAETTTGTCYLQLYIESILALQEASSRFLQGALGAFVLSLWRGE</sequence>
<dbReference type="InterPro" id="IPR029044">
    <property type="entry name" value="Nucleotide-diphossugar_trans"/>
</dbReference>
<reference evidence="1 2" key="1">
    <citation type="journal article" date="2021" name="Plant Biotechnol. J.">
        <title>Multi-omics assisted identification of the key and species-specific regulatory components of drought-tolerant mechanisms in Gossypium stocksii.</title>
        <authorList>
            <person name="Yu D."/>
            <person name="Ke L."/>
            <person name="Zhang D."/>
            <person name="Wu Y."/>
            <person name="Sun Y."/>
            <person name="Mei J."/>
            <person name="Sun J."/>
            <person name="Sun Y."/>
        </authorList>
    </citation>
    <scope>NUCLEOTIDE SEQUENCE [LARGE SCALE GENOMIC DNA]</scope>
    <source>
        <strain evidence="2">cv. E1</strain>
        <tissue evidence="1">Leaf</tissue>
    </source>
</reference>
<organism evidence="1 2">
    <name type="scientific">Gossypium stocksii</name>
    <dbReference type="NCBI Taxonomy" id="47602"/>
    <lineage>
        <taxon>Eukaryota</taxon>
        <taxon>Viridiplantae</taxon>
        <taxon>Streptophyta</taxon>
        <taxon>Embryophyta</taxon>
        <taxon>Tracheophyta</taxon>
        <taxon>Spermatophyta</taxon>
        <taxon>Magnoliopsida</taxon>
        <taxon>eudicotyledons</taxon>
        <taxon>Gunneridae</taxon>
        <taxon>Pentapetalae</taxon>
        <taxon>rosids</taxon>
        <taxon>malvids</taxon>
        <taxon>Malvales</taxon>
        <taxon>Malvaceae</taxon>
        <taxon>Malvoideae</taxon>
        <taxon>Gossypium</taxon>
    </lineage>
</organism>
<proteinExistence type="predicted"/>
<dbReference type="OrthoDB" id="1733967at2759"/>
<dbReference type="GO" id="GO:0006048">
    <property type="term" value="P:UDP-N-acetylglucosamine biosynthetic process"/>
    <property type="evidence" value="ECO:0007669"/>
    <property type="project" value="TreeGrafter"/>
</dbReference>
<dbReference type="PANTHER" id="PTHR11952">
    <property type="entry name" value="UDP- GLUCOSE PYROPHOSPHORYLASE"/>
    <property type="match status" value="1"/>
</dbReference>
<dbReference type="InterPro" id="IPR039741">
    <property type="entry name" value="UDP-sugar_pyrophosphorylase"/>
</dbReference>
<dbReference type="AlphaFoldDB" id="A0A9D3ZJE0"/>
<name>A0A9D3ZJE0_9ROSI</name>
<accession>A0A9D3ZJE0</accession>
<gene>
    <name evidence="1" type="ORF">J1N35_041087</name>
</gene>
<dbReference type="GO" id="GO:0003977">
    <property type="term" value="F:UDP-N-acetylglucosamine diphosphorylase activity"/>
    <property type="evidence" value="ECO:0007669"/>
    <property type="project" value="TreeGrafter"/>
</dbReference>
<dbReference type="PANTHER" id="PTHR11952:SF9">
    <property type="entry name" value="UDP-SUGAR PYROPHOSPHORYLASE"/>
    <property type="match status" value="1"/>
</dbReference>
<feature type="non-terminal residue" evidence="1">
    <location>
        <position position="160"/>
    </location>
</feature>
<evidence type="ECO:0000313" key="1">
    <source>
        <dbReference type="EMBL" id="KAH1039344.1"/>
    </source>
</evidence>
<evidence type="ECO:0000313" key="2">
    <source>
        <dbReference type="Proteomes" id="UP000828251"/>
    </source>
</evidence>
<comment type="caution">
    <text evidence="1">The sequence shown here is derived from an EMBL/GenBank/DDBJ whole genome shotgun (WGS) entry which is preliminary data.</text>
</comment>
<dbReference type="SUPFAM" id="SSF53448">
    <property type="entry name" value="Nucleotide-diphospho-sugar transferases"/>
    <property type="match status" value="1"/>
</dbReference>